<protein>
    <submittedName>
        <fullName evidence="1">Uncharacterized protein</fullName>
    </submittedName>
</protein>
<comment type="caution">
    <text evidence="1">The sequence shown here is derived from an EMBL/GenBank/DDBJ whole genome shotgun (WGS) entry which is preliminary data.</text>
</comment>
<sequence>MSVIKLQFHSKKAIITLNKPEKLNALNVEEFFLLASYLREVAQRQDVHITILTATGRYFSSGIDLTPTQAQKAEGRLPEPLPRHAASNSLVHIPDVTEAFYSHPKLLIVALNGPVVGLTAALVAHADLIYSMPHTYLLTPFTKLGITPEGGATTTFIQRLGFAKANEALLLSKRIPCKDLARVGFVNEIFDTGSDTEKFLARVVEEVDSNFKGVQIASVLESKALIRGQFMDTISAQTFKEAQGVAASIARAIETRSSPKL</sequence>
<accession>A0ACC1NLX6</accession>
<dbReference type="EMBL" id="JANJQO010000291">
    <property type="protein sequence ID" value="KAJ2979353.1"/>
    <property type="molecule type" value="Genomic_DNA"/>
</dbReference>
<organism evidence="1 2">
    <name type="scientific">Zarea fungicola</name>
    <dbReference type="NCBI Taxonomy" id="93591"/>
    <lineage>
        <taxon>Eukaryota</taxon>
        <taxon>Fungi</taxon>
        <taxon>Dikarya</taxon>
        <taxon>Ascomycota</taxon>
        <taxon>Pezizomycotina</taxon>
        <taxon>Sordariomycetes</taxon>
        <taxon>Hypocreomycetidae</taxon>
        <taxon>Hypocreales</taxon>
        <taxon>Cordycipitaceae</taxon>
        <taxon>Zarea</taxon>
    </lineage>
</organism>
<keyword evidence="2" id="KW-1185">Reference proteome</keyword>
<gene>
    <name evidence="1" type="ORF">NQ176_g3313</name>
</gene>
<dbReference type="Proteomes" id="UP001143910">
    <property type="component" value="Unassembled WGS sequence"/>
</dbReference>
<proteinExistence type="predicted"/>
<evidence type="ECO:0000313" key="1">
    <source>
        <dbReference type="EMBL" id="KAJ2979353.1"/>
    </source>
</evidence>
<evidence type="ECO:0000313" key="2">
    <source>
        <dbReference type="Proteomes" id="UP001143910"/>
    </source>
</evidence>
<reference evidence="1" key="1">
    <citation type="submission" date="2022-08" db="EMBL/GenBank/DDBJ databases">
        <title>Genome Sequence of Lecanicillium fungicola.</title>
        <authorList>
            <person name="Buettner E."/>
        </authorList>
    </citation>
    <scope>NUCLEOTIDE SEQUENCE</scope>
    <source>
        <strain evidence="1">Babe33</strain>
    </source>
</reference>
<name>A0ACC1NLX6_9HYPO</name>